<dbReference type="InterPro" id="IPR025202">
    <property type="entry name" value="PLD-like_dom"/>
</dbReference>
<feature type="domain" description="Helicase C-terminal" evidence="2">
    <location>
        <begin position="453"/>
        <end position="607"/>
    </location>
</feature>
<dbReference type="EMBL" id="CP002160">
    <property type="protein sequence ID" value="ADL52706.1"/>
    <property type="molecule type" value="Genomic_DNA"/>
</dbReference>
<dbReference type="Pfam" id="PF00271">
    <property type="entry name" value="Helicase_C"/>
    <property type="match status" value="1"/>
</dbReference>
<dbReference type="REBASE" id="27362">
    <property type="entry name" value="Cce743ORF3015P"/>
</dbReference>
<dbReference type="Pfam" id="PF26350">
    <property type="entry name" value="DUF8090"/>
    <property type="match status" value="1"/>
</dbReference>
<evidence type="ECO:0000259" key="1">
    <source>
        <dbReference type="PROSITE" id="PS51192"/>
    </source>
</evidence>
<organism evidence="3 4">
    <name type="scientific">Clostridium cellulovorans (strain ATCC 35296 / DSM 3052 / OCM 3 / 743B)</name>
    <dbReference type="NCBI Taxonomy" id="573061"/>
    <lineage>
        <taxon>Bacteria</taxon>
        <taxon>Bacillati</taxon>
        <taxon>Bacillota</taxon>
        <taxon>Clostridia</taxon>
        <taxon>Eubacteriales</taxon>
        <taxon>Clostridiaceae</taxon>
        <taxon>Clostridium</taxon>
    </lineage>
</organism>
<evidence type="ECO:0000313" key="3">
    <source>
        <dbReference type="EMBL" id="ADL52706.1"/>
    </source>
</evidence>
<dbReference type="SMR" id="D9STH2"/>
<dbReference type="InterPro" id="IPR050742">
    <property type="entry name" value="Helicase_Restrict-Modif_Enz"/>
</dbReference>
<evidence type="ECO:0008006" key="5">
    <source>
        <dbReference type="Google" id="ProtNLM"/>
    </source>
</evidence>
<reference evidence="3 4" key="1">
    <citation type="submission" date="2010-08" db="EMBL/GenBank/DDBJ databases">
        <title>Complete sequence of Clostridium cellulovorans 743B.</title>
        <authorList>
            <consortium name="US DOE Joint Genome Institute"/>
            <person name="Lucas S."/>
            <person name="Copeland A."/>
            <person name="Lapidus A."/>
            <person name="Cheng J.-F."/>
            <person name="Bruce D."/>
            <person name="Goodwin L."/>
            <person name="Pitluck S."/>
            <person name="Chertkov O."/>
            <person name="Detter J.C."/>
            <person name="Han C."/>
            <person name="Tapia R."/>
            <person name="Land M."/>
            <person name="Hauser L."/>
            <person name="Chang Y.-J."/>
            <person name="Jeffries C."/>
            <person name="Kyrpides N."/>
            <person name="Ivanova N."/>
            <person name="Mikhailova N."/>
            <person name="Hemme C.L."/>
            <person name="Woyke T."/>
        </authorList>
    </citation>
    <scope>NUCLEOTIDE SEQUENCE [LARGE SCALE GENOMIC DNA]</scope>
    <source>
        <strain evidence="4">ATCC 35296 / DSM 3052 / OCM 3 / 743B</strain>
    </source>
</reference>
<dbReference type="PANTHER" id="PTHR47396">
    <property type="entry name" value="TYPE I RESTRICTION ENZYME ECOKI R PROTEIN"/>
    <property type="match status" value="1"/>
</dbReference>
<dbReference type="InterPro" id="IPR058403">
    <property type="entry name" value="DUF8090"/>
</dbReference>
<feature type="domain" description="Helicase ATP-binding" evidence="1">
    <location>
        <begin position="251"/>
        <end position="402"/>
    </location>
</feature>
<dbReference type="CDD" id="cd18032">
    <property type="entry name" value="DEXHc_RE_I_III_res"/>
    <property type="match status" value="1"/>
</dbReference>
<dbReference type="GO" id="GO:0005524">
    <property type="term" value="F:ATP binding"/>
    <property type="evidence" value="ECO:0007669"/>
    <property type="project" value="InterPro"/>
</dbReference>
<dbReference type="SMART" id="SM00487">
    <property type="entry name" value="DEXDc"/>
    <property type="match status" value="1"/>
</dbReference>
<dbReference type="Gene3D" id="3.40.50.300">
    <property type="entry name" value="P-loop containing nucleotide triphosphate hydrolases"/>
    <property type="match status" value="2"/>
</dbReference>
<dbReference type="OrthoDB" id="9802848at2"/>
<dbReference type="Pfam" id="PF11907">
    <property type="entry name" value="DUF3427"/>
    <property type="match status" value="1"/>
</dbReference>
<dbReference type="InterPro" id="IPR027417">
    <property type="entry name" value="P-loop_NTPase"/>
</dbReference>
<dbReference type="InterPro" id="IPR006935">
    <property type="entry name" value="Helicase/UvrB_N"/>
</dbReference>
<evidence type="ECO:0000313" key="4">
    <source>
        <dbReference type="Proteomes" id="UP000002730"/>
    </source>
</evidence>
<dbReference type="GO" id="GO:0005829">
    <property type="term" value="C:cytosol"/>
    <property type="evidence" value="ECO:0007669"/>
    <property type="project" value="TreeGrafter"/>
</dbReference>
<sequence>MNKALETQINIDRYIEPKTIENNIMKEEILRASETGLVNNLINSNLALVPKLIINDYSKGSKVLNEITSELTKCKEFMLSVAFVTSSGITPLLETLKNLEARNIRGRILTTDYLNFSEPKALKKLLEFSNLEIRLYSKENFHTKGYIFKYEDSYKLIVGSSNLTQSALTKNKEWNLKISSLEEGSLTQEVIEEFNTLWNDAEVLTRSWIETYEDIYRKQLEYSRKSTVPRLSQYKLKPNKMQIAAIQGLNNLRENGADKALLISATGTGKTYLSAFELRNYNPRRALFIVHREQIAKQALDSYRNVFGDTKSMGILSGNRKEIDRDFIFCTVQTLSKVQVLESFDKEEFDYIIIDEVHKAGAVSYQHIVDYFNPKFLLGMTATPERSDDFDIFKMFNYNIAYEIRLQQALEEDLLCPFHYFGVSDVIVDGKELNESSEFRYLVAEERVNHIIDKINFYGYCGESVKGLVFCSNKKEAIELSKIFNTRGYNTVALTGDDSQEKRDEAIERLEQAEVENSLDYIFTVDIFNEGVDIPTVNQVVMLRPTKSAIIFVQQLGRGLRKNKAKEYVVIIDFVGNYNSNFLIPIALSGDRTFNKDNIRKYVLEGSRVIPGCSTINFDEISKRRIFESIDKANFNDIKLIKESYLALKQKIGRIPSLMDFDSYEAIDPIRIFDNGSLGSYYKFLKKYEKEYTIELNESQELFIEFISKKLASGKRIHELLLLEGAINGQNNLLQWLKVELKDRYDIDFKNTTEVNVVNVLTNEFTTGVGRKTYQECIFIEKASYDYEVSKTFKEHLNNYQFKALIEELLEFGIERYNSYYSNRYMNTSFQLYQKYTYDDVCRLLEWEKGEVAFNIGGYKFDKITKTYPVFINYEKSEDISDTIKYEDRFLSPSQIIAISKSGRTVDSEDIKTAYNAEKEGVEMSLFVRKNKDDKTSKEFYFLGKIKVSGTPMQFIMENTNKTAVEITYQLVTPVRDDIYEYITS</sequence>
<dbReference type="AlphaFoldDB" id="D9STH2"/>
<dbReference type="eggNOG" id="COG1061">
    <property type="taxonomic scope" value="Bacteria"/>
</dbReference>
<dbReference type="HOGENOM" id="CLU_005588_1_0_9"/>
<dbReference type="RefSeq" id="WP_010075800.1">
    <property type="nucleotide sequence ID" value="NC_014393.1"/>
</dbReference>
<dbReference type="PANTHER" id="PTHR47396:SF1">
    <property type="entry name" value="ATP-DEPENDENT HELICASE IRC3-RELATED"/>
    <property type="match status" value="1"/>
</dbReference>
<dbReference type="KEGG" id="ccb:Clocel_3015"/>
<accession>D9STH2</accession>
<dbReference type="InterPro" id="IPR021835">
    <property type="entry name" value="DUF3427"/>
</dbReference>
<dbReference type="SMART" id="SM00490">
    <property type="entry name" value="HELICc"/>
    <property type="match status" value="1"/>
</dbReference>
<dbReference type="GO" id="GO:0016787">
    <property type="term" value="F:hydrolase activity"/>
    <property type="evidence" value="ECO:0007669"/>
    <property type="project" value="InterPro"/>
</dbReference>
<keyword evidence="4" id="KW-1185">Reference proteome</keyword>
<name>D9STH2_CLOC7</name>
<dbReference type="Pfam" id="PF13091">
    <property type="entry name" value="PLDc_2"/>
    <property type="match status" value="1"/>
</dbReference>
<dbReference type="CDD" id="cd09204">
    <property type="entry name" value="PLDc_N_DEXD_b2"/>
    <property type="match status" value="1"/>
</dbReference>
<dbReference type="PROSITE" id="PS51194">
    <property type="entry name" value="HELICASE_CTER"/>
    <property type="match status" value="1"/>
</dbReference>
<dbReference type="SUPFAM" id="SSF56024">
    <property type="entry name" value="Phospholipase D/nuclease"/>
    <property type="match status" value="1"/>
</dbReference>
<dbReference type="InterPro" id="IPR001650">
    <property type="entry name" value="Helicase_C-like"/>
</dbReference>
<dbReference type="InterPro" id="IPR014001">
    <property type="entry name" value="Helicase_ATP-bd"/>
</dbReference>
<dbReference type="Pfam" id="PF04851">
    <property type="entry name" value="ResIII"/>
    <property type="match status" value="1"/>
</dbReference>
<dbReference type="CDD" id="cd18799">
    <property type="entry name" value="SF2_C_EcoAI-like"/>
    <property type="match status" value="1"/>
</dbReference>
<dbReference type="PROSITE" id="PS51192">
    <property type="entry name" value="HELICASE_ATP_BIND_1"/>
    <property type="match status" value="1"/>
</dbReference>
<dbReference type="SUPFAM" id="SSF52540">
    <property type="entry name" value="P-loop containing nucleoside triphosphate hydrolases"/>
    <property type="match status" value="1"/>
</dbReference>
<dbReference type="STRING" id="573061.Clocel_3015"/>
<dbReference type="GO" id="GO:0003677">
    <property type="term" value="F:DNA binding"/>
    <property type="evidence" value="ECO:0007669"/>
    <property type="project" value="InterPro"/>
</dbReference>
<protein>
    <recommendedName>
        <fullName evidence="5">Type III restriction protein res subunit</fullName>
    </recommendedName>
</protein>
<dbReference type="Gene3D" id="3.30.870.10">
    <property type="entry name" value="Endonuclease Chain A"/>
    <property type="match status" value="1"/>
</dbReference>
<proteinExistence type="predicted"/>
<dbReference type="eggNOG" id="COG3886">
    <property type="taxonomic scope" value="Bacteria"/>
</dbReference>
<gene>
    <name evidence="3" type="ordered locus">Clocel_3015</name>
</gene>
<dbReference type="Proteomes" id="UP000002730">
    <property type="component" value="Chromosome"/>
</dbReference>
<evidence type="ECO:0000259" key="2">
    <source>
        <dbReference type="PROSITE" id="PS51194"/>
    </source>
</evidence>